<gene>
    <name evidence="2" type="ORF">JHU38_08760</name>
</gene>
<accession>A0ABS3M712</accession>
<name>A0ABS3M712_9BACT</name>
<evidence type="ECO:0000313" key="2">
    <source>
        <dbReference type="EMBL" id="MBO1363856.1"/>
    </source>
</evidence>
<evidence type="ECO:0008006" key="4">
    <source>
        <dbReference type="Google" id="ProtNLM"/>
    </source>
</evidence>
<comment type="caution">
    <text evidence="2">The sequence shown here is derived from an EMBL/GenBank/DDBJ whole genome shotgun (WGS) entry which is preliminary data.</text>
</comment>
<dbReference type="Proteomes" id="UP000664265">
    <property type="component" value="Unassembled WGS sequence"/>
</dbReference>
<evidence type="ECO:0000313" key="3">
    <source>
        <dbReference type="Proteomes" id="UP000664265"/>
    </source>
</evidence>
<protein>
    <recommendedName>
        <fullName evidence="4">TonB-dependent receptor</fullName>
    </recommendedName>
</protein>
<organism evidence="2 3">
    <name type="scientific">Prevotella illustrans</name>
    <dbReference type="NCBI Taxonomy" id="2800387"/>
    <lineage>
        <taxon>Bacteria</taxon>
        <taxon>Pseudomonadati</taxon>
        <taxon>Bacteroidota</taxon>
        <taxon>Bacteroidia</taxon>
        <taxon>Bacteroidales</taxon>
        <taxon>Prevotellaceae</taxon>
        <taxon>Prevotella</taxon>
    </lineage>
</organism>
<proteinExistence type="predicted"/>
<dbReference type="RefSeq" id="WP_107581355.1">
    <property type="nucleotide sequence ID" value="NZ_JAERMS010000029.1"/>
</dbReference>
<keyword evidence="1" id="KW-0732">Signal</keyword>
<feature type="chain" id="PRO_5046621216" description="TonB-dependent receptor" evidence="1">
    <location>
        <begin position="23"/>
        <end position="173"/>
    </location>
</feature>
<keyword evidence="3" id="KW-1185">Reference proteome</keyword>
<feature type="signal peptide" evidence="1">
    <location>
        <begin position="1"/>
        <end position="22"/>
    </location>
</feature>
<reference evidence="2 3" key="1">
    <citation type="submission" date="2021-01" db="EMBL/GenBank/DDBJ databases">
        <title>Prevotella A2931 sp. nov.</title>
        <authorList>
            <person name="Buhl M."/>
            <person name="Oberhettinger P."/>
        </authorList>
    </citation>
    <scope>NUCLEOTIDE SEQUENCE [LARGE SCALE GENOMIC DNA]</scope>
    <source>
        <strain evidence="2 3">A2931</strain>
    </source>
</reference>
<evidence type="ECO:0000256" key="1">
    <source>
        <dbReference type="SAM" id="SignalP"/>
    </source>
</evidence>
<sequence length="173" mass="19967">MWRIARILLPIAFLLIVSTVQAQQPMTSNGERTFVIADAITHTPLRNVSVYTDGNQSVKTNWRGEFILASRNFNRVTISHSKYYTRRMDSQDFRQDTIMLIPKIHTLSDVEVIGHQHRGALYQTMTKDEIALTRPMVGGPDLLGMLIWVGDKLFVDHHKMTRKDRIKKALDNY</sequence>
<dbReference type="EMBL" id="JAERMS010000029">
    <property type="protein sequence ID" value="MBO1363856.1"/>
    <property type="molecule type" value="Genomic_DNA"/>
</dbReference>